<sequence>MLKALREKRAKLVADMRAILTSAENDNGRDLTAEEISAYDALEADLEKLKPQIERAERLAQEEAHLEQIRPAAARGNGVVRPGGPEASREFENIGQFMHAVRFNPNDQRLSFVESAGANADDLSAEMRMDSNAQGGFMIPPQLRTTLLSVPAQDALVRPRAQVIEAGDPPDAGVTFPALDQTGANPGNMYGGVEVKWIGEGDEKPETDAKLREITLTPHEVAGFTTITDKLLRNWRASSAFIEGLLRGAVTQAEDWAFLRGNGITQPLGALNSGATFFLNRAVSNQVSYRDLAGMVARLLMRGGTSPVWSMPQSALLQIATLKDDNNNFIWQASARDGFAGTLLGYPVRWNNRSPGLGSKGDILLADWSYYLIKDGSGPFVATSEHVKFTANKTVIKIFWNVDGAPWLTAPIKEENGYQVSPFVGLDVPA</sequence>
<evidence type="ECO:0000256" key="1">
    <source>
        <dbReference type="ARBA" id="ARBA00004328"/>
    </source>
</evidence>
<comment type="subcellular location">
    <subcellularLocation>
        <location evidence="1">Virion</location>
    </subcellularLocation>
</comment>
<dbReference type="Gene3D" id="3.30.2320.10">
    <property type="entry name" value="hypothetical protein PF0899 domain"/>
    <property type="match status" value="1"/>
</dbReference>
<dbReference type="InterPro" id="IPR054612">
    <property type="entry name" value="Phage_capsid-like_C"/>
</dbReference>
<dbReference type="AlphaFoldDB" id="A0A2W5QQX3"/>
<dbReference type="Pfam" id="PF05065">
    <property type="entry name" value="Phage_capsid"/>
    <property type="match status" value="1"/>
</dbReference>
<dbReference type="Proteomes" id="UP000248887">
    <property type="component" value="Unassembled WGS sequence"/>
</dbReference>
<dbReference type="InterPro" id="IPR024455">
    <property type="entry name" value="Phage_capsid"/>
</dbReference>
<evidence type="ECO:0000313" key="3">
    <source>
        <dbReference type="EMBL" id="PZQ79294.1"/>
    </source>
</evidence>
<accession>A0A2W5QQX3</accession>
<dbReference type="NCBIfam" id="TIGR01554">
    <property type="entry name" value="major_cap_HK97"/>
    <property type="match status" value="1"/>
</dbReference>
<dbReference type="Gene3D" id="3.30.2400.10">
    <property type="entry name" value="Major capsid protein gp5"/>
    <property type="match status" value="1"/>
</dbReference>
<feature type="domain" description="Phage capsid-like C-terminal" evidence="2">
    <location>
        <begin position="135"/>
        <end position="413"/>
    </location>
</feature>
<gene>
    <name evidence="3" type="ORF">DI549_20530</name>
</gene>
<reference evidence="3 4" key="1">
    <citation type="submission" date="2017-08" db="EMBL/GenBank/DDBJ databases">
        <title>Infants hospitalized years apart are colonized by the same room-sourced microbial strains.</title>
        <authorList>
            <person name="Brooks B."/>
            <person name="Olm M.R."/>
            <person name="Firek B.A."/>
            <person name="Baker R."/>
            <person name="Thomas B.C."/>
            <person name="Morowitz M.J."/>
            <person name="Banfield J.F."/>
        </authorList>
    </citation>
    <scope>NUCLEOTIDE SEQUENCE [LARGE SCALE GENOMIC DNA]</scope>
    <source>
        <strain evidence="3">S2_005_001_R2_27</strain>
    </source>
</reference>
<organism evidence="3 4">
    <name type="scientific">Ancylobacter novellus</name>
    <name type="common">Thiobacillus novellus</name>
    <dbReference type="NCBI Taxonomy" id="921"/>
    <lineage>
        <taxon>Bacteria</taxon>
        <taxon>Pseudomonadati</taxon>
        <taxon>Pseudomonadota</taxon>
        <taxon>Alphaproteobacteria</taxon>
        <taxon>Hyphomicrobiales</taxon>
        <taxon>Xanthobacteraceae</taxon>
        <taxon>Ancylobacter</taxon>
    </lineage>
</organism>
<evidence type="ECO:0000313" key="4">
    <source>
        <dbReference type="Proteomes" id="UP000248887"/>
    </source>
</evidence>
<comment type="caution">
    <text evidence="3">The sequence shown here is derived from an EMBL/GenBank/DDBJ whole genome shotgun (WGS) entry which is preliminary data.</text>
</comment>
<dbReference type="SUPFAM" id="SSF56563">
    <property type="entry name" value="Major capsid protein gp5"/>
    <property type="match status" value="1"/>
</dbReference>
<evidence type="ECO:0000259" key="2">
    <source>
        <dbReference type="Pfam" id="PF05065"/>
    </source>
</evidence>
<protein>
    <submittedName>
        <fullName evidence="3">Phage major capsid protein</fullName>
    </submittedName>
</protein>
<name>A0A2W5QQX3_ANCNO</name>
<dbReference type="EMBL" id="QFQD01000094">
    <property type="protein sequence ID" value="PZQ79294.1"/>
    <property type="molecule type" value="Genomic_DNA"/>
</dbReference>
<proteinExistence type="predicted"/>